<reference evidence="2 3" key="1">
    <citation type="journal article" date="2023" name="Life. Sci Alliance">
        <title>Evolutionary insights into 3D genome organization and epigenetic landscape of Vigna mungo.</title>
        <authorList>
            <person name="Junaid A."/>
            <person name="Singh B."/>
            <person name="Bhatia S."/>
        </authorList>
    </citation>
    <scope>NUCLEOTIDE SEQUENCE [LARGE SCALE GENOMIC DNA]</scope>
    <source>
        <strain evidence="2">Urdbean</strain>
    </source>
</reference>
<keyword evidence="3" id="KW-1185">Reference proteome</keyword>
<sequence>MHDLHLPFSQFVTIFYDNLYVIKIHQPKSSTNEQSINAKLGTMNIYVKLEESSQNTKKFWFITVFCFSIFCFQFPLLFSVSITPNIQCTKSFLGFFSMLSFFLAP</sequence>
<dbReference type="AlphaFoldDB" id="A0AAQ3P087"/>
<accession>A0AAQ3P087</accession>
<keyword evidence="1" id="KW-0472">Membrane</keyword>
<evidence type="ECO:0000256" key="1">
    <source>
        <dbReference type="SAM" id="Phobius"/>
    </source>
</evidence>
<dbReference type="Proteomes" id="UP001374535">
    <property type="component" value="Chromosome 2"/>
</dbReference>
<feature type="transmembrane region" description="Helical" evidence="1">
    <location>
        <begin position="59"/>
        <end position="78"/>
    </location>
</feature>
<name>A0AAQ3P087_VIGMU</name>
<proteinExistence type="predicted"/>
<keyword evidence="1" id="KW-0812">Transmembrane</keyword>
<protein>
    <submittedName>
        <fullName evidence="2">Uncharacterized protein</fullName>
    </submittedName>
</protein>
<organism evidence="2 3">
    <name type="scientific">Vigna mungo</name>
    <name type="common">Black gram</name>
    <name type="synonym">Phaseolus mungo</name>
    <dbReference type="NCBI Taxonomy" id="3915"/>
    <lineage>
        <taxon>Eukaryota</taxon>
        <taxon>Viridiplantae</taxon>
        <taxon>Streptophyta</taxon>
        <taxon>Embryophyta</taxon>
        <taxon>Tracheophyta</taxon>
        <taxon>Spermatophyta</taxon>
        <taxon>Magnoliopsida</taxon>
        <taxon>eudicotyledons</taxon>
        <taxon>Gunneridae</taxon>
        <taxon>Pentapetalae</taxon>
        <taxon>rosids</taxon>
        <taxon>fabids</taxon>
        <taxon>Fabales</taxon>
        <taxon>Fabaceae</taxon>
        <taxon>Papilionoideae</taxon>
        <taxon>50 kb inversion clade</taxon>
        <taxon>NPAAA clade</taxon>
        <taxon>indigoferoid/millettioid clade</taxon>
        <taxon>Phaseoleae</taxon>
        <taxon>Vigna</taxon>
    </lineage>
</organism>
<evidence type="ECO:0000313" key="2">
    <source>
        <dbReference type="EMBL" id="WVZ19260.1"/>
    </source>
</evidence>
<gene>
    <name evidence="2" type="ORF">V8G54_006582</name>
</gene>
<dbReference type="EMBL" id="CP144699">
    <property type="protein sequence ID" value="WVZ19260.1"/>
    <property type="molecule type" value="Genomic_DNA"/>
</dbReference>
<keyword evidence="1" id="KW-1133">Transmembrane helix</keyword>
<evidence type="ECO:0000313" key="3">
    <source>
        <dbReference type="Proteomes" id="UP001374535"/>
    </source>
</evidence>